<gene>
    <name evidence="3" type="ORF">LY89DRAFT_722071</name>
</gene>
<feature type="compositionally biased region" description="Polar residues" evidence="1">
    <location>
        <begin position="14"/>
        <end position="24"/>
    </location>
</feature>
<protein>
    <submittedName>
        <fullName evidence="3">Uncharacterized protein</fullName>
    </submittedName>
</protein>
<dbReference type="OrthoDB" id="3501153at2759"/>
<dbReference type="InterPro" id="IPR053008">
    <property type="entry name" value="Phomopsin_biosynth_assoc"/>
</dbReference>
<proteinExistence type="predicted"/>
<keyword evidence="2" id="KW-0472">Membrane</keyword>
<keyword evidence="2" id="KW-0812">Transmembrane</keyword>
<organism evidence="3 4">
    <name type="scientific">Mollisia scopiformis</name>
    <name type="common">Conifer needle endophyte fungus</name>
    <name type="synonym">Phialocephala scopiformis</name>
    <dbReference type="NCBI Taxonomy" id="149040"/>
    <lineage>
        <taxon>Eukaryota</taxon>
        <taxon>Fungi</taxon>
        <taxon>Dikarya</taxon>
        <taxon>Ascomycota</taxon>
        <taxon>Pezizomycotina</taxon>
        <taxon>Leotiomycetes</taxon>
        <taxon>Helotiales</taxon>
        <taxon>Mollisiaceae</taxon>
        <taxon>Mollisia</taxon>
    </lineage>
</organism>
<dbReference type="RefSeq" id="XP_018066809.1">
    <property type="nucleotide sequence ID" value="XM_018218703.1"/>
</dbReference>
<sequence length="291" mass="33162">MASEDTRPFLDEQMSLSSRQSTQIGYERDSIDDLDQIDIEKMRQKEDHYTVLERDYPLGGLLAMCSSVKDASMKFRQYLLARKNYIYSALLLFAAGLFSVSLFGFLSSRSKALPPGRLSGFEYTSTGVLLSCGSNFEEAEAAGCTFDLMTFAWTPPACLDEEVYNDVLSDFSELAPTRGAGTWPWWRYENRTEPLEQNSGLKDYQGPWSNTYYHRAHCLYLWRIMHKAAGRVVAGEREVYVYSKAADWEHVVHCNKLMNDIDGMFSDYVRAMRVIGHCVRVDGVPGTEIVY</sequence>
<name>A0A194WXP7_MOLSC</name>
<dbReference type="KEGG" id="psco:LY89DRAFT_722071"/>
<evidence type="ECO:0000256" key="1">
    <source>
        <dbReference type="SAM" id="MobiDB-lite"/>
    </source>
</evidence>
<dbReference type="PANTHER" id="PTHR35896">
    <property type="entry name" value="IG-LIKE DOMAIN-CONTAINING PROTEIN"/>
    <property type="match status" value="1"/>
</dbReference>
<dbReference type="Proteomes" id="UP000070700">
    <property type="component" value="Unassembled WGS sequence"/>
</dbReference>
<dbReference type="AlphaFoldDB" id="A0A194WXP7"/>
<dbReference type="InParanoid" id="A0A194WXP7"/>
<feature type="compositionally biased region" description="Basic and acidic residues" evidence="1">
    <location>
        <begin position="1"/>
        <end position="10"/>
    </location>
</feature>
<keyword evidence="2" id="KW-1133">Transmembrane helix</keyword>
<dbReference type="GeneID" id="28828429"/>
<evidence type="ECO:0000313" key="3">
    <source>
        <dbReference type="EMBL" id="KUJ12454.1"/>
    </source>
</evidence>
<dbReference type="PANTHER" id="PTHR35896:SF3">
    <property type="entry name" value="MAJOR FACILITATOR SUPERFAMILY TRANSPORTER"/>
    <property type="match status" value="1"/>
</dbReference>
<dbReference type="EMBL" id="KQ947424">
    <property type="protein sequence ID" value="KUJ12454.1"/>
    <property type="molecule type" value="Genomic_DNA"/>
</dbReference>
<reference evidence="3 4" key="1">
    <citation type="submission" date="2015-10" db="EMBL/GenBank/DDBJ databases">
        <title>Full genome of DAOMC 229536 Phialocephala scopiformis, a fungal endophyte of spruce producing the potent anti-insectan compound rugulosin.</title>
        <authorList>
            <consortium name="DOE Joint Genome Institute"/>
            <person name="Walker A.K."/>
            <person name="Frasz S.L."/>
            <person name="Seifert K.A."/>
            <person name="Miller J.D."/>
            <person name="Mondo S.J."/>
            <person name="Labutti K."/>
            <person name="Lipzen A."/>
            <person name="Dockter R."/>
            <person name="Kennedy M."/>
            <person name="Grigoriev I.V."/>
            <person name="Spatafora J.W."/>
        </authorList>
    </citation>
    <scope>NUCLEOTIDE SEQUENCE [LARGE SCALE GENOMIC DNA]</scope>
    <source>
        <strain evidence="3 4">CBS 120377</strain>
    </source>
</reference>
<evidence type="ECO:0000256" key="2">
    <source>
        <dbReference type="SAM" id="Phobius"/>
    </source>
</evidence>
<feature type="transmembrane region" description="Helical" evidence="2">
    <location>
        <begin position="85"/>
        <end position="106"/>
    </location>
</feature>
<evidence type="ECO:0000313" key="4">
    <source>
        <dbReference type="Proteomes" id="UP000070700"/>
    </source>
</evidence>
<keyword evidence="4" id="KW-1185">Reference proteome</keyword>
<feature type="region of interest" description="Disordered" evidence="1">
    <location>
        <begin position="1"/>
        <end position="24"/>
    </location>
</feature>
<accession>A0A194WXP7</accession>